<dbReference type="RefSeq" id="WP_154808719.1">
    <property type="nucleotide sequence ID" value="NZ_VIAQ01000008.1"/>
</dbReference>
<dbReference type="Proteomes" id="UP000319335">
    <property type="component" value="Unassembled WGS sequence"/>
</dbReference>
<protein>
    <submittedName>
        <fullName evidence="1">Glucosyl-3-phosphoglycerate synthase</fullName>
    </submittedName>
</protein>
<dbReference type="InterPro" id="IPR029044">
    <property type="entry name" value="Nucleotide-diphossugar_trans"/>
</dbReference>
<keyword evidence="2" id="KW-1185">Reference proteome</keyword>
<evidence type="ECO:0000313" key="2">
    <source>
        <dbReference type="Proteomes" id="UP000319335"/>
    </source>
</evidence>
<dbReference type="SUPFAM" id="SSF53448">
    <property type="entry name" value="Nucleotide-diphospho-sugar transferases"/>
    <property type="match status" value="1"/>
</dbReference>
<dbReference type="Gene3D" id="3.90.550.10">
    <property type="entry name" value="Spore Coat Polysaccharide Biosynthesis Protein SpsA, Chain A"/>
    <property type="match status" value="1"/>
</dbReference>
<comment type="caution">
    <text evidence="1">The sequence shown here is derived from an EMBL/GenBank/DDBJ whole genome shotgun (WGS) entry which is preliminary data.</text>
</comment>
<proteinExistence type="predicted"/>
<dbReference type="OrthoDB" id="123709at2157"/>
<name>A0A7Z8KQE4_9EURY</name>
<reference evidence="1 2" key="1">
    <citation type="submission" date="2019-06" db="EMBL/GenBank/DDBJ databases">
        <title>Draft genome sequence of Methanolobus vulcani B1d.</title>
        <authorList>
            <person name="Creighbaum A.J."/>
            <person name="Ticak T."/>
            <person name="Hariraju D."/>
            <person name="Arivett B.A."/>
            <person name="Ferguson D.J.Jr."/>
        </authorList>
    </citation>
    <scope>NUCLEOTIDE SEQUENCE [LARGE SCALE GENOMIC DNA]</scope>
    <source>
        <strain evidence="1 2">B1d</strain>
    </source>
</reference>
<organism evidence="1 2">
    <name type="scientific">Methanolobus vulcani</name>
    <dbReference type="NCBI Taxonomy" id="38026"/>
    <lineage>
        <taxon>Archaea</taxon>
        <taxon>Methanobacteriati</taxon>
        <taxon>Methanobacteriota</taxon>
        <taxon>Stenosarchaea group</taxon>
        <taxon>Methanomicrobia</taxon>
        <taxon>Methanosarcinales</taxon>
        <taxon>Methanosarcinaceae</taxon>
        <taxon>Methanolobus</taxon>
    </lineage>
</organism>
<dbReference type="EMBL" id="VIAQ01000008">
    <property type="protein sequence ID" value="TQD27590.1"/>
    <property type="molecule type" value="Genomic_DNA"/>
</dbReference>
<gene>
    <name evidence="1" type="ORF">FKV42_02700</name>
</gene>
<accession>A0A7Z8KQE4</accession>
<dbReference type="AlphaFoldDB" id="A0A7Z8KQE4"/>
<evidence type="ECO:0000313" key="1">
    <source>
        <dbReference type="EMBL" id="TQD27590.1"/>
    </source>
</evidence>
<sequence>MDFYQEKITTIHDFATDNSVMVRHLQELSKSRPAALIIPMLYKEIKSPCLANIRDELNKCEFINEVVISLAADSREEYEHVVRFFRKLELNHIVVWCNGPNVSKVVDEMSEKDLDFSQFRGKGKDVWLAIGVASLNSFAIALHDADVVTYSKDFPAKLLYPILNPDLNFLFNKGYYARINRKQGIMYGRVFRLFVRPFLVALQKDVNYESHVLDYLQAFRYTLAGEFAFSSDLALHLRFPADWGLEVGLLAEVYRNSSLKRTCQTDLGFYEHKHKDAGEDVSEGLSKMVNDIVLTLLRIANETTSVHISQSFIQSVYVKYIRFAQDLIRQHHADAICNNLKYDRHVEERYVEVFSRIILDTGNSYQEYSHLETPHSIQMPDWKRALSAIPDLREQLRDAALKDLDSMQSK</sequence>